<dbReference type="EMBL" id="CP113088">
    <property type="protein sequence ID" value="WAC01671.1"/>
    <property type="molecule type" value="Genomic_DNA"/>
</dbReference>
<dbReference type="KEGG" id="lnu:N7U66_17360"/>
<evidence type="ECO:0000313" key="2">
    <source>
        <dbReference type="Proteomes" id="UP001164705"/>
    </source>
</evidence>
<reference evidence="1" key="1">
    <citation type="submission" date="2022-11" db="EMBL/GenBank/DDBJ databases">
        <title>Lacinutrix neustonica HL-RS19T sp. nov., isolated from the surface microlayer sample of brackish Lake Shihwa.</title>
        <authorList>
            <person name="Choi J.Y."/>
            <person name="Hwang C.Y."/>
        </authorList>
    </citation>
    <scope>NUCLEOTIDE SEQUENCE</scope>
    <source>
        <strain evidence="1">HL-RS19</strain>
    </source>
</reference>
<protein>
    <submittedName>
        <fullName evidence="1">Uncharacterized protein</fullName>
    </submittedName>
</protein>
<dbReference type="Proteomes" id="UP001164705">
    <property type="component" value="Chromosome"/>
</dbReference>
<organism evidence="1 2">
    <name type="scientific">Lacinutrix neustonica</name>
    <dbReference type="NCBI Taxonomy" id="2980107"/>
    <lineage>
        <taxon>Bacteria</taxon>
        <taxon>Pseudomonadati</taxon>
        <taxon>Bacteroidota</taxon>
        <taxon>Flavobacteriia</taxon>
        <taxon>Flavobacteriales</taxon>
        <taxon>Flavobacteriaceae</taxon>
        <taxon>Lacinutrix</taxon>
    </lineage>
</organism>
<proteinExistence type="predicted"/>
<name>A0A9E8SD35_9FLAO</name>
<keyword evidence="2" id="KW-1185">Reference proteome</keyword>
<gene>
    <name evidence="1" type="ORF">N7U66_17360</name>
</gene>
<sequence>MDDKELAELLKYSSSKELYIVTWNNLLKLLFCPFKVKTNHNIGVLKKGQKVMVDEVKVTQELQTVYIIKNKAFYYYHFDIILDN</sequence>
<evidence type="ECO:0000313" key="1">
    <source>
        <dbReference type="EMBL" id="WAC01671.1"/>
    </source>
</evidence>
<dbReference type="RefSeq" id="WP_267676269.1">
    <property type="nucleotide sequence ID" value="NZ_CP113088.1"/>
</dbReference>
<dbReference type="AlphaFoldDB" id="A0A9E8SD35"/>
<accession>A0A9E8SD35</accession>